<reference evidence="2 3" key="1">
    <citation type="submission" date="2019-02" db="EMBL/GenBank/DDBJ databases">
        <title>Marinobacter halodurans sp. nov., a marine bacterium isolated from sea tidal flat.</title>
        <authorList>
            <person name="Yoo Y."/>
            <person name="Lee D.W."/>
            <person name="Kim B.S."/>
            <person name="Kim J.-J."/>
        </authorList>
    </citation>
    <scope>NUCLEOTIDE SEQUENCE [LARGE SCALE GENOMIC DNA]</scope>
    <source>
        <strain evidence="2 3">YJ-S3-2</strain>
    </source>
</reference>
<feature type="signal peptide" evidence="1">
    <location>
        <begin position="1"/>
        <end position="24"/>
    </location>
</feature>
<gene>
    <name evidence="2" type="ORF">EZI54_19610</name>
</gene>
<dbReference type="PROSITE" id="PS51257">
    <property type="entry name" value="PROKAR_LIPOPROTEIN"/>
    <property type="match status" value="1"/>
</dbReference>
<proteinExistence type="predicted"/>
<keyword evidence="3" id="KW-1185">Reference proteome</keyword>
<comment type="caution">
    <text evidence="2">The sequence shown here is derived from an EMBL/GenBank/DDBJ whole genome shotgun (WGS) entry which is preliminary data.</text>
</comment>
<evidence type="ECO:0000256" key="1">
    <source>
        <dbReference type="SAM" id="SignalP"/>
    </source>
</evidence>
<evidence type="ECO:0000313" key="3">
    <source>
        <dbReference type="Proteomes" id="UP000313645"/>
    </source>
</evidence>
<sequence length="180" mass="20238">MERKMLLGFGLVAAGLLLSGCATTTDNGISVKYATDNLQDRIIVSSELYDQPFTGYPSPSDYFFAASIDKRSGEKFYQINLLVNSEDWRRWDQLQFRKNGEPVTLPIAWQGTDMTCTDYGCAHTEYGVASLDEPTLEYIAGQDRPVEVRMGSSRVDSHLDVQLYPDEARAFLTKTSRLPM</sequence>
<protein>
    <recommendedName>
        <fullName evidence="4">Lipoprotein</fullName>
    </recommendedName>
</protein>
<dbReference type="RefSeq" id="WP_131483575.1">
    <property type="nucleotide sequence ID" value="NZ_SJDL01000040.1"/>
</dbReference>
<keyword evidence="1" id="KW-0732">Signal</keyword>
<evidence type="ECO:0000313" key="2">
    <source>
        <dbReference type="EMBL" id="TBW49524.1"/>
    </source>
</evidence>
<organism evidence="2 3">
    <name type="scientific">Marinobacter halodurans</name>
    <dbReference type="NCBI Taxonomy" id="2528979"/>
    <lineage>
        <taxon>Bacteria</taxon>
        <taxon>Pseudomonadati</taxon>
        <taxon>Pseudomonadota</taxon>
        <taxon>Gammaproteobacteria</taxon>
        <taxon>Pseudomonadales</taxon>
        <taxon>Marinobacteraceae</taxon>
        <taxon>Marinobacter</taxon>
    </lineage>
</organism>
<dbReference type="Proteomes" id="UP000313645">
    <property type="component" value="Unassembled WGS sequence"/>
</dbReference>
<accession>A0ABY1ZHU4</accession>
<name>A0ABY1ZHU4_9GAMM</name>
<dbReference type="EMBL" id="SJDL01000040">
    <property type="protein sequence ID" value="TBW49524.1"/>
    <property type="molecule type" value="Genomic_DNA"/>
</dbReference>
<evidence type="ECO:0008006" key="4">
    <source>
        <dbReference type="Google" id="ProtNLM"/>
    </source>
</evidence>
<feature type="chain" id="PRO_5046446034" description="Lipoprotein" evidence="1">
    <location>
        <begin position="25"/>
        <end position="180"/>
    </location>
</feature>